<feature type="compositionally biased region" description="Polar residues" evidence="1">
    <location>
        <begin position="454"/>
        <end position="474"/>
    </location>
</feature>
<proteinExistence type="predicted"/>
<dbReference type="Proteomes" id="UP001527925">
    <property type="component" value="Unassembled WGS sequence"/>
</dbReference>
<dbReference type="EMBL" id="JADGIZ020000079">
    <property type="protein sequence ID" value="KAL2912013.1"/>
    <property type="molecule type" value="Genomic_DNA"/>
</dbReference>
<feature type="region of interest" description="Disordered" evidence="1">
    <location>
        <begin position="26"/>
        <end position="55"/>
    </location>
</feature>
<evidence type="ECO:0000313" key="2">
    <source>
        <dbReference type="EMBL" id="KAL2912013.1"/>
    </source>
</evidence>
<feature type="compositionally biased region" description="Polar residues" evidence="1">
    <location>
        <begin position="26"/>
        <end position="35"/>
    </location>
</feature>
<feature type="compositionally biased region" description="Low complexity" evidence="1">
    <location>
        <begin position="488"/>
        <end position="513"/>
    </location>
</feature>
<feature type="compositionally biased region" description="Basic and acidic residues" evidence="1">
    <location>
        <begin position="697"/>
        <end position="715"/>
    </location>
</feature>
<feature type="region of interest" description="Disordered" evidence="1">
    <location>
        <begin position="447"/>
        <end position="475"/>
    </location>
</feature>
<feature type="region of interest" description="Disordered" evidence="1">
    <location>
        <begin position="680"/>
        <end position="715"/>
    </location>
</feature>
<organism evidence="2 3">
    <name type="scientific">Polyrhizophydium stewartii</name>
    <dbReference type="NCBI Taxonomy" id="2732419"/>
    <lineage>
        <taxon>Eukaryota</taxon>
        <taxon>Fungi</taxon>
        <taxon>Fungi incertae sedis</taxon>
        <taxon>Chytridiomycota</taxon>
        <taxon>Chytridiomycota incertae sedis</taxon>
        <taxon>Chytridiomycetes</taxon>
        <taxon>Rhizophydiales</taxon>
        <taxon>Rhizophydiales incertae sedis</taxon>
        <taxon>Polyrhizophydium</taxon>
    </lineage>
</organism>
<feature type="region of interest" description="Disordered" evidence="1">
    <location>
        <begin position="294"/>
        <end position="317"/>
    </location>
</feature>
<reference evidence="2 3" key="1">
    <citation type="submission" date="2023-09" db="EMBL/GenBank/DDBJ databases">
        <title>Pangenome analysis of Batrachochytrium dendrobatidis and related Chytrids.</title>
        <authorList>
            <person name="Yacoub M.N."/>
            <person name="Stajich J.E."/>
            <person name="James T.Y."/>
        </authorList>
    </citation>
    <scope>NUCLEOTIDE SEQUENCE [LARGE SCALE GENOMIC DNA]</scope>
    <source>
        <strain evidence="2 3">JEL0888</strain>
    </source>
</reference>
<evidence type="ECO:0000256" key="1">
    <source>
        <dbReference type="SAM" id="MobiDB-lite"/>
    </source>
</evidence>
<evidence type="ECO:0000313" key="3">
    <source>
        <dbReference type="Proteomes" id="UP001527925"/>
    </source>
</evidence>
<protein>
    <submittedName>
        <fullName evidence="2">Uncharacterized protein</fullName>
    </submittedName>
</protein>
<keyword evidence="3" id="KW-1185">Reference proteome</keyword>
<gene>
    <name evidence="2" type="ORF">HK105_208506</name>
</gene>
<feature type="region of interest" description="Disordered" evidence="1">
    <location>
        <begin position="488"/>
        <end position="543"/>
    </location>
</feature>
<accession>A0ABR4MXJ4</accession>
<feature type="region of interest" description="Disordered" evidence="1">
    <location>
        <begin position="75"/>
        <end position="98"/>
    </location>
</feature>
<sequence>MVAIAHRAHRLQAAIQYPIIYHGSKQHASPGTFSKTPAPDAAISRPKTSLPPIAQGDMTTPAAFAEALAAAGGIPVLTRPPTGPNRTEHAMRASTRPATTIAPQSARVGALSPARPQTHAVRLVAKSTALGSSGSLASILPVGASSRLVIPPDSLSRPERAVLIIDRIIQCKLDAQLGRKPRSSTQSLSSLVAQAATQHHQPAAGSTGVAAPAAVRNAFATAADAIHVTPAPASVGRVIEIVRGRRPPRSPPVDQRGAISIELDHADDQLAHLLRRLHMSVAGANAAIRAVPHHRPDQRPSHDVFGQQRIGGADPGEPVPVVVVTPAGRPISHQWSPAKLPGPRKRLGISRPVSTPGGNTANQVLIPSATILATPDMSSTPFPHPVTPASALQSALDGLHELSHESRQQFHDNQVDACDDQESVAAGPQVAFETATPANIVSLAFMDGGDQAPQEGTDQTATEDSTTGYEQSVSDGPLYMEGFAARRSQLPSAARRPARSTSAPRRTTAPSSAGVPRELVASTGPVDGPSEVAVAEAAKPTSRVRRGPIRIDCHLNPETLKRSIPERKLNLAELRFLQSSLGVGISRLVSRSMHGKIARLREEQYRHNANLVTRTRVDDELSRLVAKQRRAYMHPDFAPIPQPRANNNIYSGFYSGGHDYAAQDSRLLFLDTGYREMLSSQMPSSRDHAARSVRLTRTTERPHTSVRFREPTNDK</sequence>
<comment type="caution">
    <text evidence="2">The sequence shown here is derived from an EMBL/GenBank/DDBJ whole genome shotgun (WGS) entry which is preliminary data.</text>
</comment>
<name>A0ABR4MXJ4_9FUNG</name>